<dbReference type="EMBL" id="FAOP01000001">
    <property type="protein sequence ID" value="CUU00728.1"/>
    <property type="molecule type" value="Genomic_DNA"/>
</dbReference>
<dbReference type="GO" id="GO:0050660">
    <property type="term" value="F:flavin adenine dinucleotide binding"/>
    <property type="evidence" value="ECO:0007669"/>
    <property type="project" value="InterPro"/>
</dbReference>
<sequence length="385" mass="42254">MDFYLTETQKQVKNLAREFAENEIAPHIRKFDATGEFPTEIMKKLGEIGFLGITFPEKYGGAGLSYLDYVVIIEEISRVDPSIGLSVSAHNGLCTNHIFMFGSEEQKQKYLPDLCTGKKIGAWALTEPQAGSDAANLLTSAVREGDHYVLNGNKVFTTHAGVGEIIVVMAVTDKSKGKNGISAFIVEKNYDGVIVGKKEDKLGMRASDTCSLTFDGCRVPVENLIGEEGQGYRQAMEILAGGRIGIAALSVGLAQGALDLSLKYAKERKAFGKYIAEFQAIQWKIADMATQIEAARLLTYKAAYLKDQGKDYHLHASMAKYYASEVAVKCANEAVQIYGGYGYIKEYPVEKLYRDAKLLTIGEGTSEIQKIIIANKILKELSHLD</sequence>
<dbReference type="Pfam" id="PF02771">
    <property type="entry name" value="Acyl-CoA_dh_N"/>
    <property type="match status" value="1"/>
</dbReference>
<dbReference type="InterPro" id="IPR037069">
    <property type="entry name" value="AcylCoA_DH/ox_N_sf"/>
</dbReference>
<evidence type="ECO:0000259" key="9">
    <source>
        <dbReference type="Pfam" id="PF00441"/>
    </source>
</evidence>
<dbReference type="InterPro" id="IPR009075">
    <property type="entry name" value="AcylCo_DH/oxidase_C"/>
</dbReference>
<feature type="domain" description="Acyl-CoA dehydrogenase/oxidase N-terminal" evidence="11">
    <location>
        <begin position="6"/>
        <end position="118"/>
    </location>
</feature>
<accession>A0A0P1LUB3</accession>
<keyword evidence="5 8" id="KW-0560">Oxidoreductase</keyword>
<reference evidence="12 15" key="2">
    <citation type="submission" date="2015-11" db="EMBL/GenBank/DDBJ databases">
        <authorList>
            <person name="Varghese N."/>
        </authorList>
    </citation>
    <scope>NUCLEOTIDE SEQUENCE [LARGE SCALE GENOMIC DNA]</scope>
    <source>
        <strain evidence="12 15">JGI-8</strain>
    </source>
</reference>
<evidence type="ECO:0000256" key="7">
    <source>
        <dbReference type="ARBA" id="ARBA00072305"/>
    </source>
</evidence>
<dbReference type="InterPro" id="IPR013786">
    <property type="entry name" value="AcylCoA_DH/ox_N"/>
</dbReference>
<dbReference type="InterPro" id="IPR009100">
    <property type="entry name" value="AcylCoA_DH/oxidase_NM_dom_sf"/>
</dbReference>
<evidence type="ECO:0000256" key="4">
    <source>
        <dbReference type="ARBA" id="ARBA00022827"/>
    </source>
</evidence>
<dbReference type="SUPFAM" id="SSF47203">
    <property type="entry name" value="Acyl-CoA dehydrogenase C-terminal domain-like"/>
    <property type="match status" value="1"/>
</dbReference>
<dbReference type="Pfam" id="PF00441">
    <property type="entry name" value="Acyl-CoA_dh_1"/>
    <property type="match status" value="1"/>
</dbReference>
<dbReference type="InterPro" id="IPR046373">
    <property type="entry name" value="Acyl-CoA_Oxase/DH_mid-dom_sf"/>
</dbReference>
<dbReference type="FunFam" id="2.40.110.10:FF:000001">
    <property type="entry name" value="Acyl-CoA dehydrogenase, mitochondrial"/>
    <property type="match status" value="1"/>
</dbReference>
<accession>A0A0S4MQ54</accession>
<evidence type="ECO:0000256" key="1">
    <source>
        <dbReference type="ARBA" id="ARBA00001974"/>
    </source>
</evidence>
<evidence type="ECO:0000313" key="13">
    <source>
        <dbReference type="EMBL" id="CUU00728.1"/>
    </source>
</evidence>
<dbReference type="Gene3D" id="1.10.540.10">
    <property type="entry name" value="Acyl-CoA dehydrogenase/oxidase, N-terminal domain"/>
    <property type="match status" value="1"/>
</dbReference>
<accession>A0A0P1LP94</accession>
<evidence type="ECO:0000313" key="12">
    <source>
        <dbReference type="EMBL" id="CUS83654.1"/>
    </source>
</evidence>
<evidence type="ECO:0000313" key="14">
    <source>
        <dbReference type="Proteomes" id="UP000182011"/>
    </source>
</evidence>
<dbReference type="OrthoDB" id="9764895at2"/>
<dbReference type="FunFam" id="1.20.140.10:FF:000004">
    <property type="entry name" value="Acyl-CoA dehydrogenase FadE25"/>
    <property type="match status" value="1"/>
</dbReference>
<gene>
    <name evidence="13" type="ORF">JGI4_00061</name>
    <name evidence="12" type="ORF">JGI8_00718</name>
</gene>
<accession>A0A0N7MPR8</accession>
<evidence type="ECO:0000256" key="3">
    <source>
        <dbReference type="ARBA" id="ARBA00022630"/>
    </source>
</evidence>
<evidence type="ECO:0000259" key="10">
    <source>
        <dbReference type="Pfam" id="PF02770"/>
    </source>
</evidence>
<feature type="domain" description="Acyl-CoA dehydrogenase/oxidase C-terminal" evidence="9">
    <location>
        <begin position="229"/>
        <end position="377"/>
    </location>
</feature>
<dbReference type="Gene3D" id="1.20.140.10">
    <property type="entry name" value="Butyryl-CoA Dehydrogenase, subunit A, domain 3"/>
    <property type="match status" value="1"/>
</dbReference>
<organism evidence="13 14">
    <name type="scientific">Candidatus Kryptonium thompsonii</name>
    <dbReference type="NCBI Taxonomy" id="1633631"/>
    <lineage>
        <taxon>Bacteria</taxon>
        <taxon>Pseudomonadati</taxon>
        <taxon>Candidatus Kryptoniota</taxon>
        <taxon>Candidatus Kryptonium</taxon>
    </lineage>
</organism>
<evidence type="ECO:0000259" key="11">
    <source>
        <dbReference type="Pfam" id="PF02771"/>
    </source>
</evidence>
<dbReference type="PANTHER" id="PTHR43884:SF12">
    <property type="entry name" value="ISOVALERYL-COA DEHYDROGENASE, MITOCHONDRIAL-RELATED"/>
    <property type="match status" value="1"/>
</dbReference>
<name>A0A0N7MNT9_9BACT</name>
<evidence type="ECO:0000256" key="5">
    <source>
        <dbReference type="ARBA" id="ARBA00023002"/>
    </source>
</evidence>
<dbReference type="PANTHER" id="PTHR43884">
    <property type="entry name" value="ACYL-COA DEHYDROGENASE"/>
    <property type="match status" value="1"/>
</dbReference>
<dbReference type="PROSITE" id="PS00073">
    <property type="entry name" value="ACYL_COA_DH_2"/>
    <property type="match status" value="1"/>
</dbReference>
<dbReference type="EMBL" id="CZVI01000007">
    <property type="protein sequence ID" value="CUS83654.1"/>
    <property type="molecule type" value="Genomic_DNA"/>
</dbReference>
<accession>A0A0N7MNT9</accession>
<evidence type="ECO:0000313" key="15">
    <source>
        <dbReference type="Proteomes" id="UP000182200"/>
    </source>
</evidence>
<proteinExistence type="inferred from homology"/>
<keyword evidence="3 8" id="KW-0285">Flavoprotein</keyword>
<comment type="cofactor">
    <cofactor evidence="1 8">
        <name>FAD</name>
        <dbReference type="ChEBI" id="CHEBI:57692"/>
    </cofactor>
</comment>
<dbReference type="PIRSF" id="PIRSF016578">
    <property type="entry name" value="HsaA"/>
    <property type="match status" value="1"/>
</dbReference>
<dbReference type="EC" id="1.3.8.10" evidence="6"/>
<dbReference type="SUPFAM" id="SSF56645">
    <property type="entry name" value="Acyl-CoA dehydrogenase NM domain-like"/>
    <property type="match status" value="1"/>
</dbReference>
<dbReference type="Proteomes" id="UP000182011">
    <property type="component" value="Unassembled WGS sequence"/>
</dbReference>
<feature type="domain" description="Acyl-CoA oxidase/dehydrogenase middle" evidence="10">
    <location>
        <begin position="122"/>
        <end position="217"/>
    </location>
</feature>
<dbReference type="GO" id="GO:0003995">
    <property type="term" value="F:acyl-CoA dehydrogenase activity"/>
    <property type="evidence" value="ECO:0007669"/>
    <property type="project" value="InterPro"/>
</dbReference>
<keyword evidence="4 8" id="KW-0274">FAD</keyword>
<accession>A0A0P1LT62</accession>
<dbReference type="InterPro" id="IPR036250">
    <property type="entry name" value="AcylCo_DH-like_C"/>
</dbReference>
<accession>A0A0P1P3G0</accession>
<dbReference type="AlphaFoldDB" id="A0A0N7MNT9"/>
<evidence type="ECO:0000256" key="2">
    <source>
        <dbReference type="ARBA" id="ARBA00009347"/>
    </source>
</evidence>
<comment type="similarity">
    <text evidence="2 8">Belongs to the acyl-CoA dehydrogenase family.</text>
</comment>
<dbReference type="CDD" id="cd01158">
    <property type="entry name" value="SCAD_SBCAD"/>
    <property type="match status" value="1"/>
</dbReference>
<protein>
    <recommendedName>
        <fullName evidence="7">Cyclohex-1-ene-1-carbonyl-CoA dehydrogenase</fullName>
        <ecNumber evidence="6">1.3.8.10</ecNumber>
    </recommendedName>
</protein>
<dbReference type="RefSeq" id="WP_047133752.1">
    <property type="nucleotide sequence ID" value="NZ_CZVI01000007.1"/>
</dbReference>
<dbReference type="Proteomes" id="UP000182200">
    <property type="component" value="Unassembled WGS sequence"/>
</dbReference>
<dbReference type="Pfam" id="PF02770">
    <property type="entry name" value="Acyl-CoA_dh_M"/>
    <property type="match status" value="1"/>
</dbReference>
<evidence type="ECO:0000256" key="6">
    <source>
        <dbReference type="ARBA" id="ARBA00066362"/>
    </source>
</evidence>
<dbReference type="Gene3D" id="2.40.110.10">
    <property type="entry name" value="Butyryl-CoA Dehydrogenase, subunit A, domain 2"/>
    <property type="match status" value="1"/>
</dbReference>
<dbReference type="InterPro" id="IPR006091">
    <property type="entry name" value="Acyl-CoA_Oxase/DH_mid-dom"/>
</dbReference>
<dbReference type="STRING" id="1633631.GCA_001442925_00061"/>
<reference evidence="13 14" key="1">
    <citation type="submission" date="2015-11" db="EMBL/GenBank/DDBJ databases">
        <authorList>
            <person name="Zhang Y."/>
            <person name="Guo Z."/>
        </authorList>
    </citation>
    <scope>NUCLEOTIDE SEQUENCE [LARGE SCALE GENOMIC DNA]</scope>
    <source>
        <strain evidence="13">JGI-4</strain>
    </source>
</reference>
<dbReference type="FunFam" id="1.10.540.10:FF:000002">
    <property type="entry name" value="Acyl-CoA dehydrogenase FadE19"/>
    <property type="match status" value="1"/>
</dbReference>
<evidence type="ECO:0000256" key="8">
    <source>
        <dbReference type="RuleBase" id="RU362125"/>
    </source>
</evidence>
<keyword evidence="15" id="KW-1185">Reference proteome</keyword>
<dbReference type="InterPro" id="IPR006089">
    <property type="entry name" value="Acyl-CoA_DH_CS"/>
</dbReference>
<accession>A0A0P1MLX6</accession>